<feature type="compositionally biased region" description="Basic residues" evidence="1">
    <location>
        <begin position="156"/>
        <end position="165"/>
    </location>
</feature>
<protein>
    <recommendedName>
        <fullName evidence="4">Scaffolding protein</fullName>
    </recommendedName>
</protein>
<dbReference type="Proteomes" id="UP001589890">
    <property type="component" value="Unassembled WGS sequence"/>
</dbReference>
<name>A0ABV6QDW6_9ACTN</name>
<evidence type="ECO:0000313" key="3">
    <source>
        <dbReference type="Proteomes" id="UP001589890"/>
    </source>
</evidence>
<proteinExistence type="predicted"/>
<dbReference type="EMBL" id="JBHLTC010000001">
    <property type="protein sequence ID" value="MFC0622824.1"/>
    <property type="molecule type" value="Genomic_DNA"/>
</dbReference>
<comment type="caution">
    <text evidence="2">The sequence shown here is derived from an EMBL/GenBank/DDBJ whole genome shotgun (WGS) entry which is preliminary data.</text>
</comment>
<keyword evidence="3" id="KW-1185">Reference proteome</keyword>
<organism evidence="2 3">
    <name type="scientific">Kribbella deserti</name>
    <dbReference type="NCBI Taxonomy" id="1926257"/>
    <lineage>
        <taxon>Bacteria</taxon>
        <taxon>Bacillati</taxon>
        <taxon>Actinomycetota</taxon>
        <taxon>Actinomycetes</taxon>
        <taxon>Propionibacteriales</taxon>
        <taxon>Kribbellaceae</taxon>
        <taxon>Kribbella</taxon>
    </lineage>
</organism>
<sequence length="165" mass="17829">MTTPNPNTVATIETTAAPSATDTPGQEPADQLPEWVRKQISEANAEAANYRVKLREAESALSKAKTPEDFEAATAALKEQNVELERKVLISTVATKHQLPAELAELLRGETEAELAEHAKRLQKYAAPAVPPELGGGLNPLDTDSEPSDPGELARKYGRGRRPRP</sequence>
<evidence type="ECO:0008006" key="4">
    <source>
        <dbReference type="Google" id="ProtNLM"/>
    </source>
</evidence>
<reference evidence="2 3" key="1">
    <citation type="submission" date="2024-09" db="EMBL/GenBank/DDBJ databases">
        <authorList>
            <person name="Sun Q."/>
            <person name="Mori K."/>
        </authorList>
    </citation>
    <scope>NUCLEOTIDE SEQUENCE [LARGE SCALE GENOMIC DNA]</scope>
    <source>
        <strain evidence="2 3">CGMCC 1.15906</strain>
    </source>
</reference>
<accession>A0ABV6QDW6</accession>
<feature type="compositionally biased region" description="Polar residues" evidence="1">
    <location>
        <begin position="1"/>
        <end position="24"/>
    </location>
</feature>
<feature type="region of interest" description="Disordered" evidence="1">
    <location>
        <begin position="124"/>
        <end position="165"/>
    </location>
</feature>
<evidence type="ECO:0000256" key="1">
    <source>
        <dbReference type="SAM" id="MobiDB-lite"/>
    </source>
</evidence>
<evidence type="ECO:0000313" key="2">
    <source>
        <dbReference type="EMBL" id="MFC0622824.1"/>
    </source>
</evidence>
<dbReference type="RefSeq" id="WP_380043501.1">
    <property type="nucleotide sequence ID" value="NZ_JBHLTC010000001.1"/>
</dbReference>
<gene>
    <name evidence="2" type="ORF">ACFFGN_02055</name>
</gene>
<feature type="region of interest" description="Disordered" evidence="1">
    <location>
        <begin position="1"/>
        <end position="31"/>
    </location>
</feature>